<dbReference type="Pfam" id="PF13358">
    <property type="entry name" value="DDE_3"/>
    <property type="match status" value="1"/>
</dbReference>
<dbReference type="InterPro" id="IPR038717">
    <property type="entry name" value="Tc1-like_DDE_dom"/>
</dbReference>
<evidence type="ECO:0000259" key="1">
    <source>
        <dbReference type="PROSITE" id="PS50994"/>
    </source>
</evidence>
<evidence type="ECO:0000313" key="4">
    <source>
        <dbReference type="Proteomes" id="UP000070412"/>
    </source>
</evidence>
<dbReference type="InterPro" id="IPR050951">
    <property type="entry name" value="Retrovirus_Pol_polyprotein"/>
</dbReference>
<reference evidence="2" key="2">
    <citation type="submission" date="2020-01" db="EMBL/GenBank/DDBJ databases">
        <authorList>
            <person name="Korhonen P.K.K."/>
            <person name="Guangxu M.G."/>
            <person name="Wang T.W."/>
            <person name="Stroehlein A.J.S."/>
            <person name="Young N.D."/>
            <person name="Ang C.-S.A."/>
            <person name="Fernando D.W.F."/>
            <person name="Lu H.L."/>
            <person name="Taylor S.T."/>
            <person name="Ehtesham M.E.M."/>
            <person name="Najaraj S.H.N."/>
            <person name="Harsha G.H.G."/>
            <person name="Madugundu A.M."/>
            <person name="Renuse S.R."/>
            <person name="Holt D.H."/>
            <person name="Pandey A.P."/>
            <person name="Papenfuss A.P."/>
            <person name="Gasser R.B.G."/>
            <person name="Fischer K.F."/>
        </authorList>
    </citation>
    <scope>NUCLEOTIDE SEQUENCE</scope>
    <source>
        <strain evidence="2">SSS_KF_BRIS2020</strain>
    </source>
</reference>
<sequence length="229" mass="26439">MQLCETTADRVRRQNFPPKKEGPTISHQLQKTSCSLPTAMNQHKVQDKTKTNTLVIQHLSPAPKTDDITNIRIKQDVDIITRKFDKLFTNQEKSQTATDFVNLVNKICDQQKPKLIVSDQFSSLKSSIFKKFLKHQGISLMYTPVDHPASNGIVERVNQTITNRLRQKVFENRKRSWSSLVLECINEYNATIHTVTKFPPNYLMTGYDPDQLFQDQPLETNRLLHSTIQ</sequence>
<dbReference type="InterPro" id="IPR012337">
    <property type="entry name" value="RNaseH-like_sf"/>
</dbReference>
<dbReference type="GO" id="GO:0015074">
    <property type="term" value="P:DNA integration"/>
    <property type="evidence" value="ECO:0007669"/>
    <property type="project" value="InterPro"/>
</dbReference>
<protein>
    <submittedName>
        <fullName evidence="2">Pro-Pol polyprotein</fullName>
    </submittedName>
</protein>
<gene>
    <name evidence="2" type="ORF">SSS_1870</name>
</gene>
<dbReference type="PANTHER" id="PTHR37984:SF5">
    <property type="entry name" value="PROTEIN NYNRIN-LIKE"/>
    <property type="match status" value="1"/>
</dbReference>
<dbReference type="InterPro" id="IPR036397">
    <property type="entry name" value="RNaseH_sf"/>
</dbReference>
<dbReference type="SUPFAM" id="SSF53098">
    <property type="entry name" value="Ribonuclease H-like"/>
    <property type="match status" value="1"/>
</dbReference>
<evidence type="ECO:0000313" key="3">
    <source>
        <dbReference type="EnsemblMetazoa" id="KAF7494596.1"/>
    </source>
</evidence>
<organism evidence="2">
    <name type="scientific">Sarcoptes scabiei</name>
    <name type="common">Itch mite</name>
    <name type="synonym">Acarus scabiei</name>
    <dbReference type="NCBI Taxonomy" id="52283"/>
    <lineage>
        <taxon>Eukaryota</taxon>
        <taxon>Metazoa</taxon>
        <taxon>Ecdysozoa</taxon>
        <taxon>Arthropoda</taxon>
        <taxon>Chelicerata</taxon>
        <taxon>Arachnida</taxon>
        <taxon>Acari</taxon>
        <taxon>Acariformes</taxon>
        <taxon>Sarcoptiformes</taxon>
        <taxon>Astigmata</taxon>
        <taxon>Psoroptidia</taxon>
        <taxon>Sarcoptoidea</taxon>
        <taxon>Sarcoptidae</taxon>
        <taxon>Sarcoptinae</taxon>
        <taxon>Sarcoptes</taxon>
    </lineage>
</organism>
<dbReference type="PANTHER" id="PTHR37984">
    <property type="entry name" value="PROTEIN CBG26694"/>
    <property type="match status" value="1"/>
</dbReference>
<dbReference type="EnsemblMetazoa" id="SSS_1870s_mrna">
    <property type="protein sequence ID" value="KAF7494596.1"/>
    <property type="gene ID" value="SSS_1870"/>
</dbReference>
<dbReference type="AlphaFoldDB" id="A0A834VF62"/>
<dbReference type="OrthoDB" id="6628535at2759"/>
<keyword evidence="4" id="KW-1185">Reference proteome</keyword>
<reference evidence="4" key="1">
    <citation type="journal article" date="2020" name="PLoS Negl. Trop. Dis.">
        <title>High-quality nuclear genome for Sarcoptes scabiei-A critical resource for a neglected parasite.</title>
        <authorList>
            <person name="Korhonen P.K."/>
            <person name="Gasser R.B."/>
            <person name="Ma G."/>
            <person name="Wang T."/>
            <person name="Stroehlein A.J."/>
            <person name="Young N.D."/>
            <person name="Ang C.S."/>
            <person name="Fernando D.D."/>
            <person name="Lu H.C."/>
            <person name="Taylor S."/>
            <person name="Reynolds S.L."/>
            <person name="Mofiz E."/>
            <person name="Najaraj S.H."/>
            <person name="Gowda H."/>
            <person name="Madugundu A."/>
            <person name="Renuse S."/>
            <person name="Holt D."/>
            <person name="Pandey A."/>
            <person name="Papenfuss A.T."/>
            <person name="Fischer K."/>
        </authorList>
    </citation>
    <scope>NUCLEOTIDE SEQUENCE [LARGE SCALE GENOMIC DNA]</scope>
</reference>
<dbReference type="PROSITE" id="PS50994">
    <property type="entry name" value="INTEGRASE"/>
    <property type="match status" value="1"/>
</dbReference>
<dbReference type="GO" id="GO:0003676">
    <property type="term" value="F:nucleic acid binding"/>
    <property type="evidence" value="ECO:0007669"/>
    <property type="project" value="InterPro"/>
</dbReference>
<reference evidence="3" key="3">
    <citation type="submission" date="2022-06" db="UniProtKB">
        <authorList>
            <consortium name="EnsemblMetazoa"/>
        </authorList>
    </citation>
    <scope>IDENTIFICATION</scope>
</reference>
<evidence type="ECO:0000313" key="2">
    <source>
        <dbReference type="EMBL" id="KAF7494596.1"/>
    </source>
</evidence>
<feature type="domain" description="Integrase catalytic" evidence="1">
    <location>
        <begin position="33"/>
        <end position="217"/>
    </location>
</feature>
<dbReference type="InterPro" id="IPR001584">
    <property type="entry name" value="Integrase_cat-core"/>
</dbReference>
<dbReference type="Gene3D" id="3.30.420.10">
    <property type="entry name" value="Ribonuclease H-like superfamily/Ribonuclease H"/>
    <property type="match status" value="1"/>
</dbReference>
<name>A0A834VF62_SARSC</name>
<proteinExistence type="predicted"/>
<dbReference type="EMBL" id="WVUK01000053">
    <property type="protein sequence ID" value="KAF7494596.1"/>
    <property type="molecule type" value="Genomic_DNA"/>
</dbReference>
<accession>A0A834VF62</accession>
<dbReference type="Proteomes" id="UP000070412">
    <property type="component" value="Unassembled WGS sequence"/>
</dbReference>